<keyword evidence="2" id="KW-1185">Reference proteome</keyword>
<dbReference type="Proteomes" id="UP001166191">
    <property type="component" value="Unassembled WGS sequence"/>
</dbReference>
<protein>
    <recommendedName>
        <fullName evidence="3">Phasin domain-containing protein</fullName>
    </recommendedName>
</protein>
<dbReference type="EMBL" id="JAHKNG010000040">
    <property type="protein sequence ID" value="MBU3031763.1"/>
    <property type="molecule type" value="Genomic_DNA"/>
</dbReference>
<name>A0ABS6AME8_9RHOB</name>
<reference evidence="1" key="1">
    <citation type="submission" date="2021-06" db="EMBL/GenBank/DDBJ databases">
        <title>Paracoccus bacterium XHP0099 sp. nov., isolated from the surface waters of the Yellow Sea.</title>
        <authorList>
            <person name="Xue H."/>
            <person name="Zhang D."/>
        </authorList>
    </citation>
    <scope>NUCLEOTIDE SEQUENCE</scope>
    <source>
        <strain evidence="1">XHP0099</strain>
    </source>
</reference>
<evidence type="ECO:0000313" key="1">
    <source>
        <dbReference type="EMBL" id="MBU3031763.1"/>
    </source>
</evidence>
<comment type="caution">
    <text evidence="1">The sequence shown here is derived from an EMBL/GenBank/DDBJ whole genome shotgun (WGS) entry which is preliminary data.</text>
</comment>
<organism evidence="1 2">
    <name type="scientific">Paracoccus marinaquae</name>
    <dbReference type="NCBI Taxonomy" id="2841926"/>
    <lineage>
        <taxon>Bacteria</taxon>
        <taxon>Pseudomonadati</taxon>
        <taxon>Pseudomonadota</taxon>
        <taxon>Alphaproteobacteria</taxon>
        <taxon>Rhodobacterales</taxon>
        <taxon>Paracoccaceae</taxon>
        <taxon>Paracoccus</taxon>
    </lineage>
</organism>
<dbReference type="RefSeq" id="WP_216034385.1">
    <property type="nucleotide sequence ID" value="NZ_JAHKNG010000040.1"/>
</dbReference>
<evidence type="ECO:0008006" key="3">
    <source>
        <dbReference type="Google" id="ProtNLM"/>
    </source>
</evidence>
<accession>A0ABS6AME8</accession>
<evidence type="ECO:0000313" key="2">
    <source>
        <dbReference type="Proteomes" id="UP001166191"/>
    </source>
</evidence>
<sequence>MTDKNPTTDFSQAFKAIDPKTLFPFFNSDRFGEWFKSQGFESIDPAAIMKVHQDRLQAMARANEQAMNLYRNQLERHAKLFDDVIRETWASLEKTKTSGLSDATGNSLALYAAAAEKAVALMQQYSEATQAAAEDAFKKLSVDMAAVVTNERKT</sequence>
<gene>
    <name evidence="1" type="ORF">KNW02_16780</name>
</gene>
<proteinExistence type="predicted"/>